<keyword evidence="3" id="KW-1185">Reference proteome</keyword>
<evidence type="ECO:0000256" key="1">
    <source>
        <dbReference type="SAM" id="MobiDB-lite"/>
    </source>
</evidence>
<proteinExistence type="predicted"/>
<evidence type="ECO:0000313" key="3">
    <source>
        <dbReference type="Proteomes" id="UP001501480"/>
    </source>
</evidence>
<sequence length="66" mass="7568">MIEDLAQRFSKEGTMRVELEKSERDSLTEQITRDPAGSSSFLPPPTRCQAPDCSRRWQRFVDVPAL</sequence>
<dbReference type="Proteomes" id="UP001501480">
    <property type="component" value="Unassembled WGS sequence"/>
</dbReference>
<dbReference type="EMBL" id="BAAAPY010000012">
    <property type="protein sequence ID" value="GAA2083936.1"/>
    <property type="molecule type" value="Genomic_DNA"/>
</dbReference>
<feature type="compositionally biased region" description="Basic and acidic residues" evidence="1">
    <location>
        <begin position="14"/>
        <end position="27"/>
    </location>
</feature>
<feature type="region of interest" description="Disordered" evidence="1">
    <location>
        <begin position="14"/>
        <end position="47"/>
    </location>
</feature>
<reference evidence="3" key="1">
    <citation type="journal article" date="2019" name="Int. J. Syst. Evol. Microbiol.">
        <title>The Global Catalogue of Microorganisms (GCM) 10K type strain sequencing project: providing services to taxonomists for standard genome sequencing and annotation.</title>
        <authorList>
            <consortium name="The Broad Institute Genomics Platform"/>
            <consortium name="The Broad Institute Genome Sequencing Center for Infectious Disease"/>
            <person name="Wu L."/>
            <person name="Ma J."/>
        </authorList>
    </citation>
    <scope>NUCLEOTIDE SEQUENCE [LARGE SCALE GENOMIC DNA]</scope>
    <source>
        <strain evidence="3">JCM 15749</strain>
    </source>
</reference>
<accession>A0ABP5HPU4</accession>
<organism evidence="2 3">
    <name type="scientific">Aeromicrobium halocynthiae</name>
    <dbReference type="NCBI Taxonomy" id="560557"/>
    <lineage>
        <taxon>Bacteria</taxon>
        <taxon>Bacillati</taxon>
        <taxon>Actinomycetota</taxon>
        <taxon>Actinomycetes</taxon>
        <taxon>Propionibacteriales</taxon>
        <taxon>Nocardioidaceae</taxon>
        <taxon>Aeromicrobium</taxon>
    </lineage>
</organism>
<name>A0ABP5HPU4_9ACTN</name>
<evidence type="ECO:0000313" key="2">
    <source>
        <dbReference type="EMBL" id="GAA2083936.1"/>
    </source>
</evidence>
<protein>
    <submittedName>
        <fullName evidence="2">Uncharacterized protein</fullName>
    </submittedName>
</protein>
<gene>
    <name evidence="2" type="ORF">GCM10009821_26430</name>
</gene>
<comment type="caution">
    <text evidence="2">The sequence shown here is derived from an EMBL/GenBank/DDBJ whole genome shotgun (WGS) entry which is preliminary data.</text>
</comment>